<keyword evidence="5" id="KW-0482">Metalloprotease</keyword>
<dbReference type="RefSeq" id="WP_121393956.1">
    <property type="nucleotide sequence ID" value="NZ_RCDD01000006.1"/>
</dbReference>
<dbReference type="InterPro" id="IPR011765">
    <property type="entry name" value="Pept_M16_N"/>
</dbReference>
<evidence type="ECO:0000313" key="9">
    <source>
        <dbReference type="EMBL" id="RLK54710.1"/>
    </source>
</evidence>
<dbReference type="InterPro" id="IPR007863">
    <property type="entry name" value="Peptidase_M16_C"/>
</dbReference>
<evidence type="ECO:0000259" key="8">
    <source>
        <dbReference type="Pfam" id="PF05193"/>
    </source>
</evidence>
<evidence type="ECO:0000256" key="6">
    <source>
        <dbReference type="SAM" id="MobiDB-lite"/>
    </source>
</evidence>
<organism evidence="9 10">
    <name type="scientific">Actinokineospora cianjurensis</name>
    <dbReference type="NCBI Taxonomy" id="585224"/>
    <lineage>
        <taxon>Bacteria</taxon>
        <taxon>Bacillati</taxon>
        <taxon>Actinomycetota</taxon>
        <taxon>Actinomycetes</taxon>
        <taxon>Pseudonocardiales</taxon>
        <taxon>Pseudonocardiaceae</taxon>
        <taxon>Actinokineospora</taxon>
    </lineage>
</organism>
<keyword evidence="4" id="KW-0862">Zinc</keyword>
<dbReference type="Gene3D" id="3.30.830.10">
    <property type="entry name" value="Metalloenzyme, LuxS/M16 peptidase-like"/>
    <property type="match status" value="2"/>
</dbReference>
<dbReference type="GO" id="GO:0006508">
    <property type="term" value="P:proteolysis"/>
    <property type="evidence" value="ECO:0007669"/>
    <property type="project" value="UniProtKB-KW"/>
</dbReference>
<keyword evidence="2" id="KW-0645">Protease</keyword>
<dbReference type="GO" id="GO:0008237">
    <property type="term" value="F:metallopeptidase activity"/>
    <property type="evidence" value="ECO:0007669"/>
    <property type="project" value="UniProtKB-KW"/>
</dbReference>
<evidence type="ECO:0000256" key="4">
    <source>
        <dbReference type="ARBA" id="ARBA00022833"/>
    </source>
</evidence>
<name>A0A421AY24_9PSEU</name>
<accession>A0A421AY24</accession>
<dbReference type="EMBL" id="RCDD01000006">
    <property type="protein sequence ID" value="RLK54710.1"/>
    <property type="molecule type" value="Genomic_DNA"/>
</dbReference>
<dbReference type="PANTHER" id="PTHR43690">
    <property type="entry name" value="NARDILYSIN"/>
    <property type="match status" value="1"/>
</dbReference>
<evidence type="ECO:0000313" key="10">
    <source>
        <dbReference type="Proteomes" id="UP000282454"/>
    </source>
</evidence>
<dbReference type="Proteomes" id="UP000282454">
    <property type="component" value="Unassembled WGS sequence"/>
</dbReference>
<dbReference type="InterPro" id="IPR011249">
    <property type="entry name" value="Metalloenz_LuxS/M16"/>
</dbReference>
<dbReference type="Pfam" id="PF05193">
    <property type="entry name" value="Peptidase_M16_C"/>
    <property type="match status" value="1"/>
</dbReference>
<dbReference type="Pfam" id="PF00675">
    <property type="entry name" value="Peptidase_M16"/>
    <property type="match status" value="1"/>
</dbReference>
<keyword evidence="3" id="KW-0378">Hydrolase</keyword>
<dbReference type="OrthoDB" id="9811314at2"/>
<feature type="domain" description="Peptidase M16 C-terminal" evidence="8">
    <location>
        <begin position="173"/>
        <end position="353"/>
    </location>
</feature>
<evidence type="ECO:0000259" key="7">
    <source>
        <dbReference type="Pfam" id="PF00675"/>
    </source>
</evidence>
<feature type="region of interest" description="Disordered" evidence="6">
    <location>
        <begin position="211"/>
        <end position="239"/>
    </location>
</feature>
<evidence type="ECO:0000256" key="1">
    <source>
        <dbReference type="ARBA" id="ARBA00007261"/>
    </source>
</evidence>
<keyword evidence="10" id="KW-1185">Reference proteome</keyword>
<dbReference type="AlphaFoldDB" id="A0A421AY24"/>
<protein>
    <submittedName>
        <fullName evidence="9">Putative Zn-dependent peptidase</fullName>
    </submittedName>
</protein>
<comment type="caution">
    <text evidence="9">The sequence shown here is derived from an EMBL/GenBank/DDBJ whole genome shotgun (WGS) entry which is preliminary data.</text>
</comment>
<reference evidence="9 10" key="1">
    <citation type="submission" date="2018-10" db="EMBL/GenBank/DDBJ databases">
        <title>Genomic Encyclopedia of Archaeal and Bacterial Type Strains, Phase II (KMG-II): from individual species to whole genera.</title>
        <authorList>
            <person name="Goeker M."/>
        </authorList>
    </citation>
    <scope>NUCLEOTIDE SEQUENCE [LARGE SCALE GENOMIC DNA]</scope>
    <source>
        <strain evidence="9 10">DSM 45657</strain>
    </source>
</reference>
<evidence type="ECO:0000256" key="2">
    <source>
        <dbReference type="ARBA" id="ARBA00022670"/>
    </source>
</evidence>
<dbReference type="GO" id="GO:0046872">
    <property type="term" value="F:metal ion binding"/>
    <property type="evidence" value="ECO:0007669"/>
    <property type="project" value="InterPro"/>
</dbReference>
<gene>
    <name evidence="9" type="ORF">CLV68_5744</name>
</gene>
<evidence type="ECO:0000256" key="5">
    <source>
        <dbReference type="ARBA" id="ARBA00023049"/>
    </source>
</evidence>
<dbReference type="PANTHER" id="PTHR43690:SF17">
    <property type="entry name" value="PROTEIN YHJJ"/>
    <property type="match status" value="1"/>
</dbReference>
<dbReference type="InterPro" id="IPR050626">
    <property type="entry name" value="Peptidase_M16"/>
</dbReference>
<evidence type="ECO:0000256" key="3">
    <source>
        <dbReference type="ARBA" id="ARBA00022801"/>
    </source>
</evidence>
<sequence length="428" mass="46615">MTVSQPHRYTLANGLRVVLAPDDTAPVVGVSVHYDVGFRSEPEGRTGFAHLFEHLMFQGSESLEKLAHFRHVQSSGGTFNGSTHPDYTDYFEVLPSAALERALFLEADRMRAPKLTEENLRNQIDVVKEEIRLNVLNRPYGGFPWILLPPVLFETFPNAHNGYGGFEDLEQATVADCAAFFDTYYAPANAVLTVAGDFTLDGAKELIERHFGDVPARPRPQRPSFAEPPPAAEVRADHPDPLAPLPAVAIGYRIPDPIDELDAYLAYLVLAGVLTDGDGSRLQQRLVYGDQLVTEVSAGCGMFGPFEARDPDTFTITAMYSPDADLAPVLAAIDEELERLASTPPDQEELAKITARWAASLHKEHDRIVSRTLALGAFELLYGNPSLVYELPDRINAVTPDAVAAAAKALRPDSRAILTVTPAGGGAE</sequence>
<dbReference type="SUPFAM" id="SSF63411">
    <property type="entry name" value="LuxS/MPP-like metallohydrolase"/>
    <property type="match status" value="2"/>
</dbReference>
<proteinExistence type="inferred from homology"/>
<comment type="similarity">
    <text evidence="1">Belongs to the peptidase M16 family.</text>
</comment>
<feature type="domain" description="Peptidase M16 N-terminal" evidence="7">
    <location>
        <begin position="16"/>
        <end position="132"/>
    </location>
</feature>